<name>A0A0D6A4Y3_9LACO</name>
<dbReference type="Pfam" id="PF13407">
    <property type="entry name" value="Peripla_BP_4"/>
    <property type="match status" value="1"/>
</dbReference>
<keyword evidence="4" id="KW-0812">Transmembrane</keyword>
<protein>
    <submittedName>
        <fullName evidence="6">Putative ribose ABC transporter substrate binding component</fullName>
    </submittedName>
</protein>
<evidence type="ECO:0000313" key="7">
    <source>
        <dbReference type="Proteomes" id="UP000035709"/>
    </source>
</evidence>
<reference evidence="6 7" key="1">
    <citation type="submission" date="2015-03" db="EMBL/GenBank/DDBJ databases">
        <title>Complete genome sequence of Lactobacillus acetotolerans NBRC 13120.</title>
        <authorList>
            <person name="Toh H."/>
            <person name="Morita H."/>
            <person name="Fujita N."/>
        </authorList>
    </citation>
    <scope>NUCLEOTIDE SEQUENCE [LARGE SCALE GENOMIC DNA]</scope>
    <source>
        <strain evidence="6 7">NBRC 13120</strain>
    </source>
</reference>
<dbReference type="STRING" id="1600.LBAT_1484"/>
<organism evidence="6 7">
    <name type="scientific">Lactobacillus acetotolerans</name>
    <dbReference type="NCBI Taxonomy" id="1600"/>
    <lineage>
        <taxon>Bacteria</taxon>
        <taxon>Bacillati</taxon>
        <taxon>Bacillota</taxon>
        <taxon>Bacilli</taxon>
        <taxon>Lactobacillales</taxon>
        <taxon>Lactobacillaceae</taxon>
        <taxon>Lactobacillus</taxon>
    </lineage>
</organism>
<sequence length="349" mass="39202">MFLAKRIMTILTMKSNYIKRLKKEIIQQHNHALLSGELFFAIFFIFIIWLFFILSPGQKQQVKIGSSYMTMNNSFYPVINEQVENYVNNHHGKLYNRDPALNVNKQVEEINSFIHKGVSAIIINPVDGNSQKLENALHKAKQNGIKVVVVDSQTKSDRYIDCTILSNNYRAGQLCAKNLLKRKKHANILLLEHYSALSANNRIQGFTDTIKQAKNAHNYHIVGKINTYGQSEITLPLVEKYLKTGQKFDTVMALNDQAAVGALAAINEAKIKRHISVYGVDGSENMKKLLGVNPNATATAAQSPINLGKTAVKTAYKLIDGKKVSKKITLPVFLITNKNINKYNAVGWQ</sequence>
<dbReference type="GO" id="GO:0030246">
    <property type="term" value="F:carbohydrate binding"/>
    <property type="evidence" value="ECO:0007669"/>
    <property type="project" value="UniProtKB-ARBA"/>
</dbReference>
<dbReference type="Gene3D" id="3.40.50.2300">
    <property type="match status" value="2"/>
</dbReference>
<dbReference type="RefSeq" id="WP_333588943.1">
    <property type="nucleotide sequence ID" value="NZ_DAINIC010000023.1"/>
</dbReference>
<gene>
    <name evidence="6" type="ORF">LBAT_1484</name>
</gene>
<evidence type="ECO:0000313" key="6">
    <source>
        <dbReference type="EMBL" id="BAQ57873.1"/>
    </source>
</evidence>
<feature type="domain" description="Periplasmic binding protein" evidence="5">
    <location>
        <begin position="67"/>
        <end position="323"/>
    </location>
</feature>
<comment type="similarity">
    <text evidence="2">Belongs to the bacterial solute-binding protein 2 family.</text>
</comment>
<keyword evidence="4" id="KW-1133">Transmembrane helix</keyword>
<evidence type="ECO:0000256" key="1">
    <source>
        <dbReference type="ARBA" id="ARBA00004196"/>
    </source>
</evidence>
<dbReference type="GO" id="GO:0030313">
    <property type="term" value="C:cell envelope"/>
    <property type="evidence" value="ECO:0007669"/>
    <property type="project" value="UniProtKB-SubCell"/>
</dbReference>
<dbReference type="PANTHER" id="PTHR46847:SF1">
    <property type="entry name" value="D-ALLOSE-BINDING PERIPLASMIC PROTEIN-RELATED"/>
    <property type="match status" value="1"/>
</dbReference>
<dbReference type="InterPro" id="IPR028082">
    <property type="entry name" value="Peripla_BP_I"/>
</dbReference>
<keyword evidence="3" id="KW-0732">Signal</keyword>
<proteinExistence type="inferred from homology"/>
<evidence type="ECO:0000256" key="2">
    <source>
        <dbReference type="ARBA" id="ARBA00007639"/>
    </source>
</evidence>
<dbReference type="InterPro" id="IPR025997">
    <property type="entry name" value="SBP_2_dom"/>
</dbReference>
<dbReference type="SUPFAM" id="SSF53822">
    <property type="entry name" value="Periplasmic binding protein-like I"/>
    <property type="match status" value="1"/>
</dbReference>
<evidence type="ECO:0000259" key="5">
    <source>
        <dbReference type="Pfam" id="PF13407"/>
    </source>
</evidence>
<dbReference type="PANTHER" id="PTHR46847">
    <property type="entry name" value="D-ALLOSE-BINDING PERIPLASMIC PROTEIN-RELATED"/>
    <property type="match status" value="1"/>
</dbReference>
<dbReference type="EMBL" id="AP014808">
    <property type="protein sequence ID" value="BAQ57873.1"/>
    <property type="molecule type" value="Genomic_DNA"/>
</dbReference>
<keyword evidence="7" id="KW-1185">Reference proteome</keyword>
<dbReference type="Proteomes" id="UP000035709">
    <property type="component" value="Chromosome"/>
</dbReference>
<evidence type="ECO:0000256" key="4">
    <source>
        <dbReference type="SAM" id="Phobius"/>
    </source>
</evidence>
<dbReference type="AlphaFoldDB" id="A0A0D6A4Y3"/>
<accession>A0A0D6A4Y3</accession>
<dbReference type="KEGG" id="lae:LBAT_1484"/>
<keyword evidence="4" id="KW-0472">Membrane</keyword>
<dbReference type="PATRIC" id="fig|1600.4.peg.1515"/>
<evidence type="ECO:0000256" key="3">
    <source>
        <dbReference type="ARBA" id="ARBA00022729"/>
    </source>
</evidence>
<comment type="subcellular location">
    <subcellularLocation>
        <location evidence="1">Cell envelope</location>
    </subcellularLocation>
</comment>
<feature type="transmembrane region" description="Helical" evidence="4">
    <location>
        <begin position="32"/>
        <end position="54"/>
    </location>
</feature>